<dbReference type="InterPro" id="IPR012337">
    <property type="entry name" value="RNaseH-like_sf"/>
</dbReference>
<evidence type="ECO:0008006" key="3">
    <source>
        <dbReference type="Google" id="ProtNLM"/>
    </source>
</evidence>
<evidence type="ECO:0000313" key="1">
    <source>
        <dbReference type="EMBL" id="ELP64575.1"/>
    </source>
</evidence>
<protein>
    <recommendedName>
        <fullName evidence="3">Integrase catalytic domain-containing protein</fullName>
    </recommendedName>
</protein>
<dbReference type="PATRIC" id="fig|698760.3.peg.6529"/>
<organism evidence="1 2">
    <name type="scientific">Streptomyces turgidiscabies (strain Car8)</name>
    <dbReference type="NCBI Taxonomy" id="698760"/>
    <lineage>
        <taxon>Bacteria</taxon>
        <taxon>Bacillati</taxon>
        <taxon>Actinomycetota</taxon>
        <taxon>Actinomycetes</taxon>
        <taxon>Kitasatosporales</taxon>
        <taxon>Streptomycetaceae</taxon>
        <taxon>Streptomyces</taxon>
    </lineage>
</organism>
<comment type="caution">
    <text evidence="1">The sequence shown here is derived from an EMBL/GenBank/DDBJ whole genome shotgun (WGS) entry which is preliminary data.</text>
</comment>
<dbReference type="AlphaFoldDB" id="L7F1U6"/>
<proteinExistence type="predicted"/>
<dbReference type="STRING" id="85558.T45_05539"/>
<reference evidence="1 2" key="1">
    <citation type="journal article" date="2011" name="Plasmid">
        <title>Streptomyces turgidiscabies Car8 contains a modular pathogenicity island that shares virulence genes with other actinobacterial plant pathogens.</title>
        <authorList>
            <person name="Huguet-Tapia J.C."/>
            <person name="Badger J.H."/>
            <person name="Loria R."/>
            <person name="Pettis G.S."/>
        </authorList>
    </citation>
    <scope>NUCLEOTIDE SEQUENCE [LARGE SCALE GENOMIC DNA]</scope>
    <source>
        <strain evidence="1 2">Car8</strain>
    </source>
</reference>
<keyword evidence="2" id="KW-1185">Reference proteome</keyword>
<gene>
    <name evidence="1" type="ORF">STRTUCAR8_09193</name>
</gene>
<name>L7F1U6_STRT8</name>
<evidence type="ECO:0000313" key="2">
    <source>
        <dbReference type="Proteomes" id="UP000010931"/>
    </source>
</evidence>
<dbReference type="SUPFAM" id="SSF53098">
    <property type="entry name" value="Ribonuclease H-like"/>
    <property type="match status" value="1"/>
</dbReference>
<accession>L7F1U6</accession>
<dbReference type="Proteomes" id="UP000010931">
    <property type="component" value="Unassembled WGS sequence"/>
</dbReference>
<sequence>MASGHVVGWATADHLRTHLIADALTAACQERRPTGPVISHSDRGGQ</sequence>
<dbReference type="EMBL" id="AEJB01000441">
    <property type="protein sequence ID" value="ELP64575.1"/>
    <property type="molecule type" value="Genomic_DNA"/>
</dbReference>